<feature type="domain" description="Protein kinase" evidence="2">
    <location>
        <begin position="17"/>
        <end position="270"/>
    </location>
</feature>
<dbReference type="SMART" id="SM00220">
    <property type="entry name" value="S_TKc"/>
    <property type="match status" value="1"/>
</dbReference>
<evidence type="ECO:0000259" key="2">
    <source>
        <dbReference type="PROSITE" id="PS50011"/>
    </source>
</evidence>
<dbReference type="Pfam" id="PF00069">
    <property type="entry name" value="Pkinase"/>
    <property type="match status" value="1"/>
</dbReference>
<gene>
    <name evidence="3" type="ORF">GpartN1_g783.t1</name>
</gene>
<dbReference type="EMBL" id="BQMJ01000005">
    <property type="protein sequence ID" value="GJQ08992.1"/>
    <property type="molecule type" value="Genomic_DNA"/>
</dbReference>
<dbReference type="Gene3D" id="3.30.200.20">
    <property type="entry name" value="Phosphorylase Kinase, domain 1"/>
    <property type="match status" value="1"/>
</dbReference>
<dbReference type="InterPro" id="IPR000719">
    <property type="entry name" value="Prot_kinase_dom"/>
</dbReference>
<name>A0A9C7UMV3_9RHOD</name>
<dbReference type="OrthoDB" id="447103at2759"/>
<feature type="compositionally biased region" description="Low complexity" evidence="1">
    <location>
        <begin position="685"/>
        <end position="714"/>
    </location>
</feature>
<dbReference type="SUPFAM" id="SSF56112">
    <property type="entry name" value="Protein kinase-like (PK-like)"/>
    <property type="match status" value="1"/>
</dbReference>
<dbReference type="InterPro" id="IPR011989">
    <property type="entry name" value="ARM-like"/>
</dbReference>
<dbReference type="InterPro" id="IPR051177">
    <property type="entry name" value="CIK-Related_Protein"/>
</dbReference>
<dbReference type="PANTHER" id="PTHR12984">
    <property type="entry name" value="SCY1-RELATED S/T PROTEIN KINASE-LIKE"/>
    <property type="match status" value="1"/>
</dbReference>
<dbReference type="PROSITE" id="PS50011">
    <property type="entry name" value="PROTEIN_KINASE_DOM"/>
    <property type="match status" value="1"/>
</dbReference>
<dbReference type="GO" id="GO:0004672">
    <property type="term" value="F:protein kinase activity"/>
    <property type="evidence" value="ECO:0007669"/>
    <property type="project" value="InterPro"/>
</dbReference>
<dbReference type="Pfam" id="PF23227">
    <property type="entry name" value="HEAT_MROH2B_C"/>
    <property type="match status" value="1"/>
</dbReference>
<organism evidence="3 4">
    <name type="scientific">Galdieria partita</name>
    <dbReference type="NCBI Taxonomy" id="83374"/>
    <lineage>
        <taxon>Eukaryota</taxon>
        <taxon>Rhodophyta</taxon>
        <taxon>Bangiophyceae</taxon>
        <taxon>Galdieriales</taxon>
        <taxon>Galdieriaceae</taxon>
        <taxon>Galdieria</taxon>
    </lineage>
</organism>
<feature type="region of interest" description="Disordered" evidence="1">
    <location>
        <begin position="667"/>
        <end position="765"/>
    </location>
</feature>
<evidence type="ECO:0000313" key="4">
    <source>
        <dbReference type="Proteomes" id="UP001061958"/>
    </source>
</evidence>
<dbReference type="PANTHER" id="PTHR12984:SF3">
    <property type="entry name" value="N-TERMINAL KINASE-LIKE PROTEIN"/>
    <property type="match status" value="1"/>
</dbReference>
<dbReference type="AlphaFoldDB" id="A0A9C7UMV3"/>
<reference evidence="3" key="2">
    <citation type="submission" date="2022-01" db="EMBL/GenBank/DDBJ databases">
        <authorList>
            <person name="Hirooka S."/>
            <person name="Miyagishima S.Y."/>
        </authorList>
    </citation>
    <scope>NUCLEOTIDE SEQUENCE</scope>
    <source>
        <strain evidence="3">NBRC 102759</strain>
    </source>
</reference>
<dbReference type="InterPro" id="IPR055406">
    <property type="entry name" value="HEAT_Maestro"/>
</dbReference>
<dbReference type="Gene3D" id="1.25.10.10">
    <property type="entry name" value="Leucine-rich Repeat Variant"/>
    <property type="match status" value="1"/>
</dbReference>
<comment type="caution">
    <text evidence="3">The sequence shown here is derived from an EMBL/GenBank/DDBJ whole genome shotgun (WGS) entry which is preliminary data.</text>
</comment>
<protein>
    <recommendedName>
        <fullName evidence="2">Protein kinase domain-containing protein</fullName>
    </recommendedName>
</protein>
<dbReference type="Proteomes" id="UP001061958">
    <property type="component" value="Unassembled WGS sequence"/>
</dbReference>
<sequence length="765" mass="86241">MQFFEKLIGKDQSNLGYSLGVSLSSGDKSLIWKLYQGKNKETKETALVFVHQVSKEDANKSLRSLARNGLQRLKTLRHPNILKFYNAVESENCISFATEEAFPFYEYTQRYGPLSMDTLCWGIFCLARALEFIHSDCKLAHGRMSPACVFITPGGDWKLGAFEAAVGDLTLLRETMFLQEEKYCSPELLKQQWNVLSKAPIYSVDSWAFGCFIQEIFSGTFRSAEQLRKLDFIPKELVIDYQKLLSSNPSSRLTPGKLLENKCLQSNSFVNMNLFLENFELKESLEKDNFLQKIVDAVEQVPNNFLRFKLLPVLCTSMECGSGGTSVLNCISTIFSHIVDDNFKQELVRQHVVKWFASVKPENRVVRAELVNKIELFAPFIDKESVNKIVFPFICQNLKDLGSPALRDNSVKAIIHIIDVLDDKLLNSVLMGHLAKVQLDREPAIRANTTVCLGKIASHLSESTKKKVLIPAFTRSLKDPFPPARVSGLVAFMKTAENYQPAEMATRILPAVVPCLVDEDNETRTQAFECLEFFIEKIRRLHEQMLKGTVTSAINDINMRNNMDKARATSGSTKSSGWNFTSLAASLAIQLSESIVDTRSIQQPSNIDKCYQTNLKRNEQEMTQSVQASEGSFPPTLLKEKGVPEMRSHNDESENWDLLIDFSEPLPYHNESMENTGDSRKTENTIGSQSFSSSYTSTRTIPTSSIKPTTTTHSNTRLRPTGNSLDQIVSESSRSRRKQPKEKEDDDDWSALLGGPDIPSRRNAK</sequence>
<evidence type="ECO:0000313" key="3">
    <source>
        <dbReference type="EMBL" id="GJQ08992.1"/>
    </source>
</evidence>
<dbReference type="InterPro" id="IPR016024">
    <property type="entry name" value="ARM-type_fold"/>
</dbReference>
<reference evidence="3" key="1">
    <citation type="journal article" date="2022" name="Proc. Natl. Acad. Sci. U.S.A.">
        <title>Life cycle and functional genomics of the unicellular red alga Galdieria for elucidating algal and plant evolution and industrial use.</title>
        <authorList>
            <person name="Hirooka S."/>
            <person name="Itabashi T."/>
            <person name="Ichinose T.M."/>
            <person name="Onuma R."/>
            <person name="Fujiwara T."/>
            <person name="Yamashita S."/>
            <person name="Jong L.W."/>
            <person name="Tomita R."/>
            <person name="Iwane A.H."/>
            <person name="Miyagishima S.Y."/>
        </authorList>
    </citation>
    <scope>NUCLEOTIDE SEQUENCE</scope>
    <source>
        <strain evidence="3">NBRC 102759</strain>
    </source>
</reference>
<feature type="compositionally biased region" description="Polar residues" evidence="1">
    <location>
        <begin position="715"/>
        <end position="732"/>
    </location>
</feature>
<dbReference type="GO" id="GO:0005524">
    <property type="term" value="F:ATP binding"/>
    <property type="evidence" value="ECO:0007669"/>
    <property type="project" value="InterPro"/>
</dbReference>
<dbReference type="InterPro" id="IPR011009">
    <property type="entry name" value="Kinase-like_dom_sf"/>
</dbReference>
<proteinExistence type="predicted"/>
<accession>A0A9C7UMV3</accession>
<dbReference type="SUPFAM" id="SSF48371">
    <property type="entry name" value="ARM repeat"/>
    <property type="match status" value="1"/>
</dbReference>
<evidence type="ECO:0000256" key="1">
    <source>
        <dbReference type="SAM" id="MobiDB-lite"/>
    </source>
</evidence>
<dbReference type="Gene3D" id="1.10.510.10">
    <property type="entry name" value="Transferase(Phosphotransferase) domain 1"/>
    <property type="match status" value="1"/>
</dbReference>
<keyword evidence="4" id="KW-1185">Reference proteome</keyword>